<reference evidence="1" key="1">
    <citation type="submission" date="2018-05" db="EMBL/GenBank/DDBJ databases">
        <authorList>
            <person name="Lanie J.A."/>
            <person name="Ng W.-L."/>
            <person name="Kazmierczak K.M."/>
            <person name="Andrzejewski T.M."/>
            <person name="Davidsen T.M."/>
            <person name="Wayne K.J."/>
            <person name="Tettelin H."/>
            <person name="Glass J.I."/>
            <person name="Rusch D."/>
            <person name="Podicherti R."/>
            <person name="Tsui H.-C.T."/>
            <person name="Winkler M.E."/>
        </authorList>
    </citation>
    <scope>NUCLEOTIDE SEQUENCE</scope>
</reference>
<accession>A0A381WFN0</accession>
<protein>
    <submittedName>
        <fullName evidence="1">Uncharacterized protein</fullName>
    </submittedName>
</protein>
<organism evidence="1">
    <name type="scientific">marine metagenome</name>
    <dbReference type="NCBI Taxonomy" id="408172"/>
    <lineage>
        <taxon>unclassified sequences</taxon>
        <taxon>metagenomes</taxon>
        <taxon>ecological metagenomes</taxon>
    </lineage>
</organism>
<sequence length="93" mass="10236">EAFTGFMGTETGRSFPGRVAIHQCSYCGEQEANAMFSVQHSTPEAFDDWRETSASSKDFQEWVQTAFAMAKFTGSNLIAALDLYPVNSTALLQ</sequence>
<feature type="non-terminal residue" evidence="1">
    <location>
        <position position="1"/>
    </location>
</feature>
<proteinExistence type="predicted"/>
<name>A0A381WFN0_9ZZZZ</name>
<evidence type="ECO:0000313" key="1">
    <source>
        <dbReference type="EMBL" id="SVA50777.1"/>
    </source>
</evidence>
<dbReference type="AlphaFoldDB" id="A0A381WFN0"/>
<gene>
    <name evidence="1" type="ORF">METZ01_LOCUS103631</name>
</gene>
<dbReference type="EMBL" id="UINC01011514">
    <property type="protein sequence ID" value="SVA50777.1"/>
    <property type="molecule type" value="Genomic_DNA"/>
</dbReference>